<dbReference type="Proteomes" id="UP001050975">
    <property type="component" value="Unassembled WGS sequence"/>
</dbReference>
<dbReference type="HAMAP" id="MF_04110">
    <property type="entry name" value="ENDOLYSIN_T4"/>
    <property type="match status" value="1"/>
</dbReference>
<dbReference type="InterPro" id="IPR002196">
    <property type="entry name" value="Glyco_hydro_24"/>
</dbReference>
<comment type="similarity">
    <text evidence="7">Belongs to the glycosyl hydrolase 24 family.</text>
</comment>
<evidence type="ECO:0000256" key="1">
    <source>
        <dbReference type="ARBA" id="ARBA00000632"/>
    </source>
</evidence>
<comment type="catalytic activity">
    <reaction evidence="1 7">
        <text>Hydrolysis of (1-&gt;4)-beta-linkages between N-acetylmuramic acid and N-acetyl-D-glucosamine residues in a peptidoglycan and between N-acetyl-D-glucosamine residues in chitodextrins.</text>
        <dbReference type="EC" id="3.2.1.17"/>
    </reaction>
</comment>
<evidence type="ECO:0000259" key="8">
    <source>
        <dbReference type="Pfam" id="PF01471"/>
    </source>
</evidence>
<dbReference type="AlphaFoldDB" id="A0AAV3X5D7"/>
<dbReference type="GO" id="GO:0003796">
    <property type="term" value="F:lysozyme activity"/>
    <property type="evidence" value="ECO:0007669"/>
    <property type="project" value="UniProtKB-EC"/>
</dbReference>
<accession>A0AAV3X5D7</accession>
<dbReference type="GO" id="GO:0009253">
    <property type="term" value="P:peptidoglycan catabolic process"/>
    <property type="evidence" value="ECO:0007669"/>
    <property type="project" value="InterPro"/>
</dbReference>
<dbReference type="InterPro" id="IPR051018">
    <property type="entry name" value="Bacteriophage_GH24"/>
</dbReference>
<dbReference type="Pfam" id="PF00959">
    <property type="entry name" value="Phage_lysozyme"/>
    <property type="match status" value="1"/>
</dbReference>
<evidence type="ECO:0000313" key="9">
    <source>
        <dbReference type="EMBL" id="GET35534.1"/>
    </source>
</evidence>
<keyword evidence="3 7" id="KW-0081">Bacteriolytic enzyme</keyword>
<dbReference type="RefSeq" id="WP_226573197.1">
    <property type="nucleotide sequence ID" value="NZ_BLAY01000002.1"/>
</dbReference>
<evidence type="ECO:0000256" key="6">
    <source>
        <dbReference type="ARBA" id="ARBA00023295"/>
    </source>
</evidence>
<organism evidence="9 10">
    <name type="scientific">Microseira wollei NIES-4236</name>
    <dbReference type="NCBI Taxonomy" id="2530354"/>
    <lineage>
        <taxon>Bacteria</taxon>
        <taxon>Bacillati</taxon>
        <taxon>Cyanobacteriota</taxon>
        <taxon>Cyanophyceae</taxon>
        <taxon>Oscillatoriophycideae</taxon>
        <taxon>Aerosakkonematales</taxon>
        <taxon>Aerosakkonemataceae</taxon>
        <taxon>Microseira</taxon>
    </lineage>
</organism>
<dbReference type="SUPFAM" id="SSF47090">
    <property type="entry name" value="PGBD-like"/>
    <property type="match status" value="1"/>
</dbReference>
<dbReference type="InterPro" id="IPR033907">
    <property type="entry name" value="Endolysin_autolysin"/>
</dbReference>
<protein>
    <recommendedName>
        <fullName evidence="7">Lysozyme</fullName>
        <ecNumber evidence="7">3.2.1.17</ecNumber>
    </recommendedName>
</protein>
<dbReference type="InterPro" id="IPR023347">
    <property type="entry name" value="Lysozyme_dom_sf"/>
</dbReference>
<dbReference type="GO" id="GO:0042742">
    <property type="term" value="P:defense response to bacterium"/>
    <property type="evidence" value="ECO:0007669"/>
    <property type="project" value="UniProtKB-KW"/>
</dbReference>
<evidence type="ECO:0000256" key="7">
    <source>
        <dbReference type="RuleBase" id="RU003788"/>
    </source>
</evidence>
<dbReference type="Pfam" id="PF01471">
    <property type="entry name" value="PG_binding_1"/>
    <property type="match status" value="1"/>
</dbReference>
<dbReference type="InterPro" id="IPR036365">
    <property type="entry name" value="PGBD-like_sf"/>
</dbReference>
<dbReference type="CDD" id="cd00737">
    <property type="entry name" value="lyz_endolysin_autolysin"/>
    <property type="match status" value="1"/>
</dbReference>
<dbReference type="EMBL" id="BLAY01000002">
    <property type="protein sequence ID" value="GET35534.1"/>
    <property type="molecule type" value="Genomic_DNA"/>
</dbReference>
<keyword evidence="10" id="KW-1185">Reference proteome</keyword>
<dbReference type="PANTHER" id="PTHR38107">
    <property type="match status" value="1"/>
</dbReference>
<dbReference type="InterPro" id="IPR002477">
    <property type="entry name" value="Peptidoglycan-bd-like"/>
</dbReference>
<gene>
    <name evidence="9" type="ORF">MiSe_02760</name>
</gene>
<comment type="caution">
    <text evidence="9">The sequence shown here is derived from an EMBL/GenBank/DDBJ whole genome shotgun (WGS) entry which is preliminary data.</text>
</comment>
<reference evidence="9" key="1">
    <citation type="submission" date="2019-10" db="EMBL/GenBank/DDBJ databases">
        <title>Draft genome sequece of Microseira wollei NIES-4236.</title>
        <authorList>
            <person name="Yamaguchi H."/>
            <person name="Suzuki S."/>
            <person name="Kawachi M."/>
        </authorList>
    </citation>
    <scope>NUCLEOTIDE SEQUENCE</scope>
    <source>
        <strain evidence="9">NIES-4236</strain>
    </source>
</reference>
<keyword evidence="2 7" id="KW-0929">Antimicrobial</keyword>
<keyword evidence="5" id="KW-1035">Host cytoplasm</keyword>
<evidence type="ECO:0000256" key="2">
    <source>
        <dbReference type="ARBA" id="ARBA00022529"/>
    </source>
</evidence>
<dbReference type="InterPro" id="IPR036366">
    <property type="entry name" value="PGBDSf"/>
</dbReference>
<evidence type="ECO:0000313" key="10">
    <source>
        <dbReference type="Proteomes" id="UP001050975"/>
    </source>
</evidence>
<dbReference type="PANTHER" id="PTHR38107:SF3">
    <property type="entry name" value="LYSOZYME RRRD-RELATED"/>
    <property type="match status" value="1"/>
</dbReference>
<keyword evidence="4 7" id="KW-0378">Hydrolase</keyword>
<dbReference type="Gene3D" id="1.10.530.40">
    <property type="match status" value="1"/>
</dbReference>
<dbReference type="Gene3D" id="1.10.101.10">
    <property type="entry name" value="PGBD-like superfamily/PGBD"/>
    <property type="match status" value="1"/>
</dbReference>
<dbReference type="EC" id="3.2.1.17" evidence="7"/>
<feature type="domain" description="Peptidoglycan binding-like" evidence="8">
    <location>
        <begin position="261"/>
        <end position="318"/>
    </location>
</feature>
<evidence type="ECO:0000256" key="4">
    <source>
        <dbReference type="ARBA" id="ARBA00022801"/>
    </source>
</evidence>
<name>A0AAV3X5D7_9CYAN</name>
<evidence type="ECO:0000256" key="5">
    <source>
        <dbReference type="ARBA" id="ARBA00023200"/>
    </source>
</evidence>
<dbReference type="InterPro" id="IPR034690">
    <property type="entry name" value="Endolysin_T4_type"/>
</dbReference>
<dbReference type="GO" id="GO:0031640">
    <property type="term" value="P:killing of cells of another organism"/>
    <property type="evidence" value="ECO:0007669"/>
    <property type="project" value="UniProtKB-KW"/>
</dbReference>
<dbReference type="SUPFAM" id="SSF53955">
    <property type="entry name" value="Lysozyme-like"/>
    <property type="match status" value="1"/>
</dbReference>
<dbReference type="GO" id="GO:0016998">
    <property type="term" value="P:cell wall macromolecule catabolic process"/>
    <property type="evidence" value="ECO:0007669"/>
    <property type="project" value="InterPro"/>
</dbReference>
<proteinExistence type="inferred from homology"/>
<dbReference type="InterPro" id="IPR023346">
    <property type="entry name" value="Lysozyme-like_dom_sf"/>
</dbReference>
<keyword evidence="6 7" id="KW-0326">Glycosidase</keyword>
<sequence length="496" mass="54972">MNISPNCLDLIKKWEGLSLEAYKDPVGIPTIGYGTIRYPNGQKVQMGDTITEQEAEAFLQLECDEVAEKVSKLVSGISLNQNQFDALVSLCYNIGTGAFEDSTLLRELKANNFANAAKEFDRWVKGTKDGIKITLPGLVNRRKEERALFEKSGGQGTPIDTETSPQDKVTWLEGYRDGEKNVIVARNGSEVIEILTLESHLKEDLIAVLQQYKNALNFHFAPNGKTIPSGDRIAVATKEKSILKVIDPPPLSRLLVLDTEGDDVKKLQERLNDLGYDAGKVDGIFGKKTDTAVKEFQADYFGAAEADGKVGPITWKKLWGDVNPTLPPPTKPVPGKNYLRLTKTGRKDGYGCYVLNLQYFKDGEFKDGIEVCSGQPKKQFFRIGRKSIAGSAEPLPEGKWFIHDIRWAGGKDNYDGKIHASGIGPVTIPLDYVGPDKTGRSAIEIHIDWNRKKFPGTVGCIGVYTKADYKRLVSWLRDTDPRDLFVDWGLGTCPQP</sequence>
<evidence type="ECO:0000256" key="3">
    <source>
        <dbReference type="ARBA" id="ARBA00022638"/>
    </source>
</evidence>